<feature type="transmembrane region" description="Helical" evidence="6">
    <location>
        <begin position="428"/>
        <end position="455"/>
    </location>
</feature>
<sequence>MAPLRWIVDVVEAQRGHLFPWAPVALGLGIAVYFALTAEPGRVLLAGCGAACPSACVAAWWLGPRWSPFLLVPALVLAGLCLGALRAHVVAGPVLGFRYYGAVEGRIVNIDRSASDAVRLTLDRVVLERTAPNRTPHRVRVSLHGTQGWIDPVPGLRVMMTAHLSPPSGPTEPGGFDFRRMAWFDRLGAVGYTRTPVLAVAPAREGAAGLRVHRLRMAMSAAVQAALPGEAGAFAAALTTGDRSGMSRDTLEALRASNLAHLLAISGLHMGLLTGFVFAALRLAMALAPYAALRWPVKKLAAAGALAAGVFYYLLSGGNVATERALIMISVMLAAVMLDRRAITLRSVAIAALIVLCLRPETLLEPGFQMSFAATTALVAVFGALREMRRWTPPRWARPALAVFVSSAVAGLATAPVAAAHFNRLSDYGLIANLLAVPVMGTLVMPVAVLAAVCWPLGLAPLALRLMQPGLDWILGVAHRVSDWPGATTPVVSPGPWVLPVLALGALWLILWQGRARLAGLVPMAVAFILWSQADRPPLLISDTGGLVGVMTDTGRALSKPRGEGFVALSWLENDGDAAAQEDAFARPAMEAGLFDLDGRTVLHVTGRDAAARADAGCRTASLVILSTEDEVAGPCILINEKRLRETGALAVYPDGGVLRLVGAQDGARRLWSQ</sequence>
<evidence type="ECO:0000256" key="1">
    <source>
        <dbReference type="ARBA" id="ARBA00004651"/>
    </source>
</evidence>
<keyword evidence="5 6" id="KW-0472">Membrane</keyword>
<feature type="transmembrane region" description="Helical" evidence="6">
    <location>
        <begin position="345"/>
        <end position="362"/>
    </location>
</feature>
<feature type="transmembrane region" description="Helical" evidence="6">
    <location>
        <begin position="43"/>
        <end position="63"/>
    </location>
</feature>
<evidence type="ECO:0000259" key="8">
    <source>
        <dbReference type="Pfam" id="PF13567"/>
    </source>
</evidence>
<comment type="caution">
    <text evidence="9">The sequence shown here is derived from an EMBL/GenBank/DDBJ whole genome shotgun (WGS) entry which is preliminary data.</text>
</comment>
<dbReference type="Pfam" id="PF13567">
    <property type="entry name" value="DUF4131"/>
    <property type="match status" value="1"/>
</dbReference>
<reference evidence="10" key="1">
    <citation type="journal article" date="2019" name="Int. J. Syst. Evol. Microbiol.">
        <title>The Global Catalogue of Microorganisms (GCM) 10K type strain sequencing project: providing services to taxonomists for standard genome sequencing and annotation.</title>
        <authorList>
            <consortium name="The Broad Institute Genomics Platform"/>
            <consortium name="The Broad Institute Genome Sequencing Center for Infectious Disease"/>
            <person name="Wu L."/>
            <person name="Ma J."/>
        </authorList>
    </citation>
    <scope>NUCLEOTIDE SEQUENCE [LARGE SCALE GENOMIC DNA]</scope>
    <source>
        <strain evidence="10">KCTC 52366</strain>
    </source>
</reference>
<feature type="transmembrane region" description="Helical" evidence="6">
    <location>
        <begin position="494"/>
        <end position="511"/>
    </location>
</feature>
<feature type="domain" description="DUF4131" evidence="8">
    <location>
        <begin position="47"/>
        <end position="196"/>
    </location>
</feature>
<feature type="transmembrane region" description="Helical" evidence="6">
    <location>
        <begin position="259"/>
        <end position="285"/>
    </location>
</feature>
<accession>A0ABV7GSF4</accession>
<dbReference type="InterPro" id="IPR052159">
    <property type="entry name" value="Competence_DNA_uptake"/>
</dbReference>
<evidence type="ECO:0000256" key="5">
    <source>
        <dbReference type="ARBA" id="ARBA00023136"/>
    </source>
</evidence>
<evidence type="ECO:0000259" key="7">
    <source>
        <dbReference type="Pfam" id="PF03772"/>
    </source>
</evidence>
<feature type="transmembrane region" description="Helical" evidence="6">
    <location>
        <begin position="297"/>
        <end position="315"/>
    </location>
</feature>
<evidence type="ECO:0000256" key="4">
    <source>
        <dbReference type="ARBA" id="ARBA00022989"/>
    </source>
</evidence>
<feature type="domain" description="ComEC/Rec2-related protein" evidence="7">
    <location>
        <begin position="238"/>
        <end position="514"/>
    </location>
</feature>
<feature type="transmembrane region" description="Helical" evidence="6">
    <location>
        <begin position="69"/>
        <end position="89"/>
    </location>
</feature>
<evidence type="ECO:0000313" key="10">
    <source>
        <dbReference type="Proteomes" id="UP001595632"/>
    </source>
</evidence>
<dbReference type="InterPro" id="IPR004477">
    <property type="entry name" value="ComEC_N"/>
</dbReference>
<dbReference type="EMBL" id="JBHRTB010000010">
    <property type="protein sequence ID" value="MFC3143243.1"/>
    <property type="molecule type" value="Genomic_DNA"/>
</dbReference>
<evidence type="ECO:0000256" key="6">
    <source>
        <dbReference type="SAM" id="Phobius"/>
    </source>
</evidence>
<dbReference type="Proteomes" id="UP001595632">
    <property type="component" value="Unassembled WGS sequence"/>
</dbReference>
<keyword evidence="3 6" id="KW-0812">Transmembrane</keyword>
<dbReference type="InterPro" id="IPR025405">
    <property type="entry name" value="DUF4131"/>
</dbReference>
<dbReference type="NCBIfam" id="TIGR00360">
    <property type="entry name" value="ComEC_N-term"/>
    <property type="match status" value="1"/>
</dbReference>
<evidence type="ECO:0000313" key="9">
    <source>
        <dbReference type="EMBL" id="MFC3143243.1"/>
    </source>
</evidence>
<comment type="subcellular location">
    <subcellularLocation>
        <location evidence="1">Cell membrane</location>
        <topology evidence="1">Multi-pass membrane protein</topology>
    </subcellularLocation>
</comment>
<protein>
    <submittedName>
        <fullName evidence="9">ComEC/Rec2 family competence protein</fullName>
    </submittedName>
</protein>
<dbReference type="PANTHER" id="PTHR30619">
    <property type="entry name" value="DNA INTERNALIZATION/COMPETENCE PROTEIN COMEC/REC2"/>
    <property type="match status" value="1"/>
</dbReference>
<proteinExistence type="predicted"/>
<dbReference type="PANTHER" id="PTHR30619:SF1">
    <property type="entry name" value="RECOMBINATION PROTEIN 2"/>
    <property type="match status" value="1"/>
</dbReference>
<organism evidence="9 10">
    <name type="scientific">Psychromarinibacter halotolerans</name>
    <dbReference type="NCBI Taxonomy" id="1775175"/>
    <lineage>
        <taxon>Bacteria</taxon>
        <taxon>Pseudomonadati</taxon>
        <taxon>Pseudomonadota</taxon>
        <taxon>Alphaproteobacteria</taxon>
        <taxon>Rhodobacterales</taxon>
        <taxon>Paracoccaceae</taxon>
        <taxon>Psychromarinibacter</taxon>
    </lineage>
</organism>
<evidence type="ECO:0000256" key="3">
    <source>
        <dbReference type="ARBA" id="ARBA00022692"/>
    </source>
</evidence>
<feature type="transmembrane region" description="Helical" evidence="6">
    <location>
        <begin position="400"/>
        <end position="422"/>
    </location>
</feature>
<gene>
    <name evidence="9" type="ORF">ACFOGP_11010</name>
</gene>
<feature type="transmembrane region" description="Helical" evidence="6">
    <location>
        <begin position="368"/>
        <end position="388"/>
    </location>
</feature>
<evidence type="ECO:0000256" key="2">
    <source>
        <dbReference type="ARBA" id="ARBA00022475"/>
    </source>
</evidence>
<keyword evidence="4 6" id="KW-1133">Transmembrane helix</keyword>
<dbReference type="Pfam" id="PF03772">
    <property type="entry name" value="Competence"/>
    <property type="match status" value="1"/>
</dbReference>
<feature type="transmembrane region" description="Helical" evidence="6">
    <location>
        <begin position="18"/>
        <end position="36"/>
    </location>
</feature>
<keyword evidence="10" id="KW-1185">Reference proteome</keyword>
<name>A0ABV7GSF4_9RHOB</name>
<dbReference type="RefSeq" id="WP_275633217.1">
    <property type="nucleotide sequence ID" value="NZ_JARGYD010000004.1"/>
</dbReference>
<keyword evidence="2" id="KW-1003">Cell membrane</keyword>